<keyword evidence="11" id="KW-0999">Mitochondrion inner membrane</keyword>
<dbReference type="Gene3D" id="1.50.40.10">
    <property type="entry name" value="Mitochondrial carrier domain"/>
    <property type="match status" value="1"/>
</dbReference>
<dbReference type="GO" id="GO:0006635">
    <property type="term" value="P:fatty acid beta-oxidation"/>
    <property type="evidence" value="ECO:0007669"/>
    <property type="project" value="TreeGrafter"/>
</dbReference>
<dbReference type="PROSITE" id="PS50920">
    <property type="entry name" value="SOLCAR"/>
    <property type="match status" value="2"/>
</dbReference>
<name>A0AAW0Z436_9TREE</name>
<keyword evidence="10" id="KW-0677">Repeat</keyword>
<dbReference type="EMBL" id="JBCAWK010000002">
    <property type="protein sequence ID" value="KAK8865699.1"/>
    <property type="molecule type" value="Genomic_DNA"/>
</dbReference>
<evidence type="ECO:0000256" key="10">
    <source>
        <dbReference type="ARBA" id="ARBA00022737"/>
    </source>
</evidence>
<dbReference type="Gene3D" id="3.40.47.10">
    <property type="match status" value="1"/>
</dbReference>
<gene>
    <name evidence="21" type="ORF">IAR55_000844</name>
</gene>
<feature type="domain" description="Thiolase N-terminal" evidence="19">
    <location>
        <begin position="311"/>
        <end position="565"/>
    </location>
</feature>
<comment type="similarity">
    <text evidence="2">Belongs to the mitochondrial carrier (TC 2.A.29) family.</text>
</comment>
<keyword evidence="16 18" id="KW-0472">Membrane</keyword>
<reference evidence="21 22" key="1">
    <citation type="journal article" date="2024" name="bioRxiv">
        <title>Comparative genomics of Cryptococcus and Kwoniella reveals pathogenesis evolution and contrasting karyotype dynamics via intercentromeric recombination or chromosome fusion.</title>
        <authorList>
            <person name="Coelho M.A."/>
            <person name="David-Palma M."/>
            <person name="Shea T."/>
            <person name="Bowers K."/>
            <person name="McGinley-Smith S."/>
            <person name="Mohammad A.W."/>
            <person name="Gnirke A."/>
            <person name="Yurkov A.M."/>
            <person name="Nowrousian M."/>
            <person name="Sun S."/>
            <person name="Cuomo C.A."/>
            <person name="Heitman J."/>
        </authorList>
    </citation>
    <scope>NUCLEOTIDE SEQUENCE [LARGE SCALE GENOMIC DNA]</scope>
    <source>
        <strain evidence="21 22">CBS 13917</strain>
    </source>
</reference>
<dbReference type="InterPro" id="IPR023395">
    <property type="entry name" value="MCP_dom_sf"/>
</dbReference>
<dbReference type="Pfam" id="PF00108">
    <property type="entry name" value="Thiolase_N"/>
    <property type="match status" value="1"/>
</dbReference>
<evidence type="ECO:0000256" key="5">
    <source>
        <dbReference type="ARBA" id="ARBA00012705"/>
    </source>
</evidence>
<dbReference type="PROSITE" id="PS00737">
    <property type="entry name" value="THIOLASE_2"/>
    <property type="match status" value="1"/>
</dbReference>
<evidence type="ECO:0000256" key="11">
    <source>
        <dbReference type="ARBA" id="ARBA00022792"/>
    </source>
</evidence>
<dbReference type="InterPro" id="IPR020615">
    <property type="entry name" value="Thiolase_acyl_enz_int_AS"/>
</dbReference>
<comment type="caution">
    <text evidence="21">The sequence shown here is derived from an EMBL/GenBank/DDBJ whole genome shotgun (WGS) entry which is preliminary data.</text>
</comment>
<dbReference type="PANTHER" id="PTHR18919:SF156">
    <property type="entry name" value="ACETYL-COA ACETYLTRANSFERASE, MITOCHONDRIAL"/>
    <property type="match status" value="1"/>
</dbReference>
<evidence type="ECO:0000256" key="7">
    <source>
        <dbReference type="ARBA" id="ARBA00022679"/>
    </source>
</evidence>
<dbReference type="Pfam" id="PF02803">
    <property type="entry name" value="Thiolase_C"/>
    <property type="match status" value="1"/>
</dbReference>
<dbReference type="Pfam" id="PF00153">
    <property type="entry name" value="Mito_carr"/>
    <property type="match status" value="2"/>
</dbReference>
<dbReference type="AlphaFoldDB" id="A0AAW0Z436"/>
<protein>
    <recommendedName>
        <fullName evidence="5">acetyl-CoA C-acetyltransferase</fullName>
        <ecNumber evidence="5">2.3.1.9</ecNumber>
    </recommendedName>
</protein>
<keyword evidence="14" id="KW-1133">Transmembrane helix</keyword>
<dbReference type="EC" id="2.3.1.9" evidence="5"/>
<comment type="subunit">
    <text evidence="4">Homotetramer.</text>
</comment>
<evidence type="ECO:0000256" key="15">
    <source>
        <dbReference type="ARBA" id="ARBA00023128"/>
    </source>
</evidence>
<dbReference type="GO" id="GO:0005743">
    <property type="term" value="C:mitochondrial inner membrane"/>
    <property type="evidence" value="ECO:0007669"/>
    <property type="project" value="UniProtKB-SubCell"/>
</dbReference>
<dbReference type="InterPro" id="IPR002155">
    <property type="entry name" value="Thiolase"/>
</dbReference>
<feature type="repeat" description="Solcar" evidence="18">
    <location>
        <begin position="215"/>
        <end position="297"/>
    </location>
</feature>
<evidence type="ECO:0000256" key="1">
    <source>
        <dbReference type="ARBA" id="ARBA00004448"/>
    </source>
</evidence>
<keyword evidence="8 18" id="KW-0812">Transmembrane</keyword>
<evidence type="ECO:0000313" key="21">
    <source>
        <dbReference type="EMBL" id="KAK8865699.1"/>
    </source>
</evidence>
<evidence type="ECO:0000256" key="18">
    <source>
        <dbReference type="PROSITE-ProRule" id="PRU00282"/>
    </source>
</evidence>
<evidence type="ECO:0000256" key="2">
    <source>
        <dbReference type="ARBA" id="ARBA00006375"/>
    </source>
</evidence>
<evidence type="ECO:0000256" key="13">
    <source>
        <dbReference type="ARBA" id="ARBA00022958"/>
    </source>
</evidence>
<sequence length="695" mass="73292">MSPPADGRMGKRESGTARILGSGASGVAELMVFHPVDTVAKRLMSNKASISTTGLNAVIFRSAATAPISQKFLSLFPGLGYAAGYKIAQRVYKFGGQPWFRDVIDKNGGDWFRSTFGKKTGGMLMHATAGSLTGIGEVVLLPLDVLKIKMQTNPDAIRGRGLLRLVTDEGVGALYRGWGWTMARNAPGSFALFGGSAVAKEHIFKLSDYSSATWGQNFVASIAGAVASITVAAPLDVVKTRIQNANFNSQVGGMTIIRDMIRQEGVGAFFKGLTPKILVVGPKLVFSYTLAQTLIPLFGKYGIANMSTQQVYIISASRTPIGSKDGSLSTLTAPQLGVVAVKHAIEKAAVKPERIEEIYLGNVVQAGVGQSPARQVGIGAGIPETTDATTINKVCASGLKAIGLATQNIQLGIRGVMIAGGFESMSQAPFLTPRHPPAFGHFETKDSLVVDGLFDVYNKVPMGNCAEHTAAKHNITREDQDDFCLSSYTRAEEAWANGLFEDEIAPVTVKTRKGDVIVKEDEDYKKLLKEKFRSIRPVFQKENGTVTAANASSLNDGASAVVLASGDVVEKEGLKPLAKILGYADAACAPIDFPTAPTLAVPVALERAGVSKDDIALWEFNEAFSVVGVAAERVLGLDRSKVNIKGGAVALGHPIGSSGCRIVVTLVHSLKKGEKGVAAICNGGGAASAIVIERL</sequence>
<dbReference type="PANTHER" id="PTHR18919">
    <property type="entry name" value="ACETYL-COA C-ACYLTRANSFERASE"/>
    <property type="match status" value="1"/>
</dbReference>
<dbReference type="SUPFAM" id="SSF53901">
    <property type="entry name" value="Thiolase-like"/>
    <property type="match status" value="2"/>
</dbReference>
<dbReference type="GO" id="GO:0003985">
    <property type="term" value="F:acetyl-CoA C-acetyltransferase activity"/>
    <property type="evidence" value="ECO:0007669"/>
    <property type="project" value="UniProtKB-EC"/>
</dbReference>
<dbReference type="InterPro" id="IPR018108">
    <property type="entry name" value="MCP_transmembrane"/>
</dbReference>
<dbReference type="InterPro" id="IPR020617">
    <property type="entry name" value="Thiolase_C"/>
</dbReference>
<keyword evidence="9" id="KW-0479">Metal-binding</keyword>
<accession>A0AAW0Z436</accession>
<evidence type="ECO:0000256" key="17">
    <source>
        <dbReference type="ARBA" id="ARBA00023315"/>
    </source>
</evidence>
<keyword evidence="22" id="KW-1185">Reference proteome</keyword>
<keyword evidence="12" id="KW-0809">Transit peptide</keyword>
<dbReference type="InterPro" id="IPR020616">
    <property type="entry name" value="Thiolase_N"/>
</dbReference>
<comment type="similarity">
    <text evidence="3">Belongs to the thiolase-like superfamily. Thiolase family.</text>
</comment>
<keyword evidence="17" id="KW-0012">Acyltransferase</keyword>
<evidence type="ECO:0000256" key="9">
    <source>
        <dbReference type="ARBA" id="ARBA00022723"/>
    </source>
</evidence>
<evidence type="ECO:0000313" key="22">
    <source>
        <dbReference type="Proteomes" id="UP001388673"/>
    </source>
</evidence>
<evidence type="ECO:0000256" key="4">
    <source>
        <dbReference type="ARBA" id="ARBA00011881"/>
    </source>
</evidence>
<dbReference type="InterPro" id="IPR020610">
    <property type="entry name" value="Thiolase_AS"/>
</dbReference>
<dbReference type="KEGG" id="kne:92178103"/>
<feature type="repeat" description="Solcar" evidence="18">
    <location>
        <begin position="121"/>
        <end position="202"/>
    </location>
</feature>
<evidence type="ECO:0000256" key="6">
    <source>
        <dbReference type="ARBA" id="ARBA00022448"/>
    </source>
</evidence>
<proteinExistence type="inferred from homology"/>
<evidence type="ECO:0000256" key="16">
    <source>
        <dbReference type="ARBA" id="ARBA00023136"/>
    </source>
</evidence>
<dbReference type="GO" id="GO:0046872">
    <property type="term" value="F:metal ion binding"/>
    <property type="evidence" value="ECO:0007669"/>
    <property type="project" value="UniProtKB-KW"/>
</dbReference>
<dbReference type="PROSITE" id="PS00098">
    <property type="entry name" value="THIOLASE_1"/>
    <property type="match status" value="1"/>
</dbReference>
<organism evidence="21 22">
    <name type="scientific">Kwoniella newhampshirensis</name>
    <dbReference type="NCBI Taxonomy" id="1651941"/>
    <lineage>
        <taxon>Eukaryota</taxon>
        <taxon>Fungi</taxon>
        <taxon>Dikarya</taxon>
        <taxon>Basidiomycota</taxon>
        <taxon>Agaricomycotina</taxon>
        <taxon>Tremellomycetes</taxon>
        <taxon>Tremellales</taxon>
        <taxon>Cryptococcaceae</taxon>
        <taxon>Kwoniella</taxon>
    </lineage>
</organism>
<evidence type="ECO:0000259" key="20">
    <source>
        <dbReference type="Pfam" id="PF02803"/>
    </source>
</evidence>
<keyword evidence="6" id="KW-0813">Transport</keyword>
<dbReference type="RefSeq" id="XP_066805178.1">
    <property type="nucleotide sequence ID" value="XM_066943977.1"/>
</dbReference>
<dbReference type="NCBIfam" id="TIGR01930">
    <property type="entry name" value="AcCoA-C-Actrans"/>
    <property type="match status" value="1"/>
</dbReference>
<evidence type="ECO:0000256" key="14">
    <source>
        <dbReference type="ARBA" id="ARBA00022989"/>
    </source>
</evidence>
<keyword evidence="7" id="KW-0808">Transferase</keyword>
<dbReference type="GeneID" id="92178103"/>
<evidence type="ECO:0000259" key="19">
    <source>
        <dbReference type="Pfam" id="PF00108"/>
    </source>
</evidence>
<keyword evidence="13" id="KW-0630">Potassium</keyword>
<dbReference type="CDD" id="cd00751">
    <property type="entry name" value="thiolase"/>
    <property type="match status" value="1"/>
</dbReference>
<evidence type="ECO:0000256" key="8">
    <source>
        <dbReference type="ARBA" id="ARBA00022692"/>
    </source>
</evidence>
<dbReference type="FunFam" id="1.50.40.10:FF:000010">
    <property type="entry name" value="Probable YHM1 (Mitochondrial carrier)"/>
    <property type="match status" value="1"/>
</dbReference>
<keyword evidence="15" id="KW-0496">Mitochondrion</keyword>
<comment type="subcellular location">
    <subcellularLocation>
        <location evidence="1">Mitochondrion inner membrane</location>
        <topology evidence="1">Multi-pass membrane protein</topology>
    </subcellularLocation>
</comment>
<evidence type="ECO:0000256" key="12">
    <source>
        <dbReference type="ARBA" id="ARBA00022946"/>
    </source>
</evidence>
<evidence type="ECO:0000256" key="3">
    <source>
        <dbReference type="ARBA" id="ARBA00010982"/>
    </source>
</evidence>
<dbReference type="SUPFAM" id="SSF103506">
    <property type="entry name" value="Mitochondrial carrier"/>
    <property type="match status" value="1"/>
</dbReference>
<dbReference type="InterPro" id="IPR020613">
    <property type="entry name" value="Thiolase_CS"/>
</dbReference>
<feature type="domain" description="Thiolase C-terminal" evidence="20">
    <location>
        <begin position="574"/>
        <end position="694"/>
    </location>
</feature>
<dbReference type="InterPro" id="IPR016039">
    <property type="entry name" value="Thiolase-like"/>
</dbReference>
<dbReference type="PROSITE" id="PS00099">
    <property type="entry name" value="THIOLASE_3"/>
    <property type="match status" value="1"/>
</dbReference>
<dbReference type="FunFam" id="3.40.47.10:FF:000007">
    <property type="entry name" value="acetyl-CoA acetyltransferase, mitochondrial"/>
    <property type="match status" value="1"/>
</dbReference>
<dbReference type="Proteomes" id="UP001388673">
    <property type="component" value="Unassembled WGS sequence"/>
</dbReference>